<keyword evidence="8" id="KW-0460">Magnesium</keyword>
<dbReference type="STRING" id="222891.NSE_0816"/>
<proteinExistence type="predicted"/>
<evidence type="ECO:0000256" key="7">
    <source>
        <dbReference type="ARBA" id="ARBA00022840"/>
    </source>
</evidence>
<keyword evidence="4" id="KW-0545">Nucleotide biosynthesis</keyword>
<evidence type="ECO:0000256" key="2">
    <source>
        <dbReference type="ARBA" id="ARBA00022679"/>
    </source>
</evidence>
<keyword evidence="6" id="KW-0418">Kinase</keyword>
<dbReference type="Pfam" id="PF14572">
    <property type="entry name" value="Pribosyl_synth"/>
    <property type="match status" value="1"/>
</dbReference>
<dbReference type="KEGG" id="nse:NSE_0816"/>
<dbReference type="NCBIfam" id="TIGR01251">
    <property type="entry name" value="ribP_PPkin"/>
    <property type="match status" value="1"/>
</dbReference>
<keyword evidence="5" id="KW-0547">Nucleotide-binding</keyword>
<dbReference type="GO" id="GO:0005524">
    <property type="term" value="F:ATP binding"/>
    <property type="evidence" value="ECO:0007669"/>
    <property type="project" value="UniProtKB-KW"/>
</dbReference>
<dbReference type="PANTHER" id="PTHR10210">
    <property type="entry name" value="RIBOSE-PHOSPHATE DIPHOSPHOKINASE FAMILY MEMBER"/>
    <property type="match status" value="1"/>
</dbReference>
<dbReference type="GO" id="GO:0006164">
    <property type="term" value="P:purine nucleotide biosynthetic process"/>
    <property type="evidence" value="ECO:0007669"/>
    <property type="project" value="TreeGrafter"/>
</dbReference>
<name>Q2GCV8_EHRS3</name>
<evidence type="ECO:0000313" key="12">
    <source>
        <dbReference type="Proteomes" id="UP000001942"/>
    </source>
</evidence>
<keyword evidence="7" id="KW-0067">ATP-binding</keyword>
<dbReference type="Gene3D" id="3.40.50.2020">
    <property type="match status" value="2"/>
</dbReference>
<evidence type="ECO:0000256" key="6">
    <source>
        <dbReference type="ARBA" id="ARBA00022777"/>
    </source>
</evidence>
<dbReference type="HOGENOM" id="CLU_033546_2_2_5"/>
<dbReference type="CDD" id="cd06223">
    <property type="entry name" value="PRTases_typeI"/>
    <property type="match status" value="1"/>
</dbReference>
<sequence length="305" mass="32844">MKVLMGSKAGKLGQEIASLLNLAVVRAQANRFPDGESDVLVHHEDVIPGTKVLVIQSLCSDADIMEFLFIVDALNRLGVRDIALVSPYFGYARADRIVAPGSAISAKVVARLIGERISLLFVLDVHFPQFEGFFEIPVYNILPWTLLKESVHVGHNMALVAPDVGAVKKLKPLSEELGTNLVIMNKRRPRACLSEVTEVVGEIHGRDCIIVDDIVCGGGTLCNSAAKLKELGAKSVAAFVTHGVFSGSARQKIMDSQIDRIVVTNSIPGPGCEAKGKIEIISAADLLARKIHSVYLDVNTKSPNC</sequence>
<gene>
    <name evidence="11" type="primary">prs</name>
    <name evidence="11" type="ordered locus">NSE_0816</name>
</gene>
<keyword evidence="3" id="KW-0479">Metal-binding</keyword>
<dbReference type="EC" id="2.7.6.1" evidence="1"/>
<dbReference type="PANTHER" id="PTHR10210:SF32">
    <property type="entry name" value="RIBOSE-PHOSPHATE PYROPHOSPHOKINASE 2"/>
    <property type="match status" value="1"/>
</dbReference>
<dbReference type="InterPro" id="IPR000836">
    <property type="entry name" value="PRTase_dom"/>
</dbReference>
<dbReference type="GO" id="GO:0000287">
    <property type="term" value="F:magnesium ion binding"/>
    <property type="evidence" value="ECO:0007669"/>
    <property type="project" value="InterPro"/>
</dbReference>
<dbReference type="RefSeq" id="WP_011452194.1">
    <property type="nucleotide sequence ID" value="NC_007798.1"/>
</dbReference>
<organism evidence="11 12">
    <name type="scientific">Ehrlichia sennetsu (strain ATCC VR-367 / Miyayama)</name>
    <name type="common">Neorickettsia sennetsu</name>
    <dbReference type="NCBI Taxonomy" id="222891"/>
    <lineage>
        <taxon>Bacteria</taxon>
        <taxon>Pseudomonadati</taxon>
        <taxon>Pseudomonadota</taxon>
        <taxon>Alphaproteobacteria</taxon>
        <taxon>Rickettsiales</taxon>
        <taxon>Anaplasmataceae</taxon>
        <taxon>Ehrlichia</taxon>
    </lineage>
</organism>
<dbReference type="Pfam" id="PF13793">
    <property type="entry name" value="Pribosyltran_N"/>
    <property type="match status" value="1"/>
</dbReference>
<evidence type="ECO:0000256" key="3">
    <source>
        <dbReference type="ARBA" id="ARBA00022723"/>
    </source>
</evidence>
<keyword evidence="12" id="KW-1185">Reference proteome</keyword>
<feature type="domain" description="Ribose-phosphate pyrophosphokinase N-terminal" evidence="10">
    <location>
        <begin position="1"/>
        <end position="113"/>
    </location>
</feature>
<dbReference type="InterPro" id="IPR029099">
    <property type="entry name" value="Pribosyltran_N"/>
</dbReference>
<dbReference type="InterPro" id="IPR029057">
    <property type="entry name" value="PRTase-like"/>
</dbReference>
<dbReference type="GO" id="GO:0005737">
    <property type="term" value="C:cytoplasm"/>
    <property type="evidence" value="ECO:0007669"/>
    <property type="project" value="TreeGrafter"/>
</dbReference>
<dbReference type="GO" id="GO:0006015">
    <property type="term" value="P:5-phosphoribose 1-diphosphate biosynthetic process"/>
    <property type="evidence" value="ECO:0007669"/>
    <property type="project" value="TreeGrafter"/>
</dbReference>
<dbReference type="GO" id="GO:0016301">
    <property type="term" value="F:kinase activity"/>
    <property type="evidence" value="ECO:0007669"/>
    <property type="project" value="UniProtKB-KW"/>
</dbReference>
<dbReference type="Proteomes" id="UP000001942">
    <property type="component" value="Chromosome"/>
</dbReference>
<reference evidence="11 12" key="1">
    <citation type="journal article" date="2006" name="PLoS Genet.">
        <title>Comparative genomics of emerging human ehrlichiosis agents.</title>
        <authorList>
            <person name="Dunning Hotopp J.C."/>
            <person name="Lin M."/>
            <person name="Madupu R."/>
            <person name="Crabtree J."/>
            <person name="Angiuoli S.V."/>
            <person name="Eisen J.A."/>
            <person name="Seshadri R."/>
            <person name="Ren Q."/>
            <person name="Wu M."/>
            <person name="Utterback T.R."/>
            <person name="Smith S."/>
            <person name="Lewis M."/>
            <person name="Khouri H."/>
            <person name="Zhang C."/>
            <person name="Niu H."/>
            <person name="Lin Q."/>
            <person name="Ohashi N."/>
            <person name="Zhi N."/>
            <person name="Nelson W."/>
            <person name="Brinkac L.M."/>
            <person name="Dodson R.J."/>
            <person name="Rosovitz M.J."/>
            <person name="Sundaram J."/>
            <person name="Daugherty S.C."/>
            <person name="Davidsen T."/>
            <person name="Durkin A.S."/>
            <person name="Gwinn M."/>
            <person name="Haft D.H."/>
            <person name="Selengut J.D."/>
            <person name="Sullivan S.A."/>
            <person name="Zafar N."/>
            <person name="Zhou L."/>
            <person name="Benahmed F."/>
            <person name="Forberger H."/>
            <person name="Halpin R."/>
            <person name="Mulligan S."/>
            <person name="Robinson J."/>
            <person name="White O."/>
            <person name="Rikihisa Y."/>
            <person name="Tettelin H."/>
        </authorList>
    </citation>
    <scope>NUCLEOTIDE SEQUENCE [LARGE SCALE GENOMIC DNA]</scope>
    <source>
        <strain evidence="12">ATCC VR-367 / Miyayama</strain>
    </source>
</reference>
<accession>Q2GCV8</accession>
<dbReference type="eggNOG" id="COG0462">
    <property type="taxonomic scope" value="Bacteria"/>
</dbReference>
<dbReference type="FunFam" id="3.40.50.2020:FF:000007">
    <property type="entry name" value="Ribose-phosphate pyrophosphokinase"/>
    <property type="match status" value="1"/>
</dbReference>
<dbReference type="EMBL" id="CP000237">
    <property type="protein sequence ID" value="ABD46118.1"/>
    <property type="molecule type" value="Genomic_DNA"/>
</dbReference>
<evidence type="ECO:0000256" key="5">
    <source>
        <dbReference type="ARBA" id="ARBA00022741"/>
    </source>
</evidence>
<evidence type="ECO:0000256" key="1">
    <source>
        <dbReference type="ARBA" id="ARBA00013247"/>
    </source>
</evidence>
<dbReference type="InterPro" id="IPR005946">
    <property type="entry name" value="Rib-P_diPkinase"/>
</dbReference>
<comment type="catalytic activity">
    <reaction evidence="9">
        <text>D-ribose 5-phosphate + ATP = 5-phospho-alpha-D-ribose 1-diphosphate + AMP + H(+)</text>
        <dbReference type="Rhea" id="RHEA:15609"/>
        <dbReference type="ChEBI" id="CHEBI:15378"/>
        <dbReference type="ChEBI" id="CHEBI:30616"/>
        <dbReference type="ChEBI" id="CHEBI:58017"/>
        <dbReference type="ChEBI" id="CHEBI:78346"/>
        <dbReference type="ChEBI" id="CHEBI:456215"/>
        <dbReference type="EC" id="2.7.6.1"/>
    </reaction>
</comment>
<dbReference type="GO" id="GO:0004749">
    <property type="term" value="F:ribose phosphate diphosphokinase activity"/>
    <property type="evidence" value="ECO:0007669"/>
    <property type="project" value="UniProtKB-EC"/>
</dbReference>
<dbReference type="GO" id="GO:0002189">
    <property type="term" value="C:ribose phosphate diphosphokinase complex"/>
    <property type="evidence" value="ECO:0007669"/>
    <property type="project" value="TreeGrafter"/>
</dbReference>
<dbReference type="SUPFAM" id="SSF53271">
    <property type="entry name" value="PRTase-like"/>
    <property type="match status" value="1"/>
</dbReference>
<evidence type="ECO:0000313" key="11">
    <source>
        <dbReference type="EMBL" id="ABD46118.1"/>
    </source>
</evidence>
<dbReference type="SMART" id="SM01400">
    <property type="entry name" value="Pribosyltran_N"/>
    <property type="match status" value="1"/>
</dbReference>
<protein>
    <recommendedName>
        <fullName evidence="1">ribose-phosphate diphosphokinase</fullName>
        <ecNumber evidence="1">2.7.6.1</ecNumber>
    </recommendedName>
</protein>
<evidence type="ECO:0000256" key="9">
    <source>
        <dbReference type="ARBA" id="ARBA00049535"/>
    </source>
</evidence>
<evidence type="ECO:0000259" key="10">
    <source>
        <dbReference type="Pfam" id="PF13793"/>
    </source>
</evidence>
<dbReference type="AlphaFoldDB" id="Q2GCV8"/>
<keyword evidence="2 11" id="KW-0808">Transferase</keyword>
<evidence type="ECO:0000256" key="4">
    <source>
        <dbReference type="ARBA" id="ARBA00022727"/>
    </source>
</evidence>
<evidence type="ECO:0000256" key="8">
    <source>
        <dbReference type="ARBA" id="ARBA00022842"/>
    </source>
</evidence>